<evidence type="ECO:0000256" key="2">
    <source>
        <dbReference type="SAM" id="SignalP"/>
    </source>
</evidence>
<reference evidence="3" key="2">
    <citation type="submission" date="2017-05" db="UniProtKB">
        <authorList>
            <consortium name="EnsemblMetazoa"/>
        </authorList>
    </citation>
    <scope>IDENTIFICATION</scope>
</reference>
<organism evidence="3">
    <name type="scientific">Amphimedon queenslandica</name>
    <name type="common">Sponge</name>
    <dbReference type="NCBI Taxonomy" id="400682"/>
    <lineage>
        <taxon>Eukaryota</taxon>
        <taxon>Metazoa</taxon>
        <taxon>Porifera</taxon>
        <taxon>Demospongiae</taxon>
        <taxon>Heteroscleromorpha</taxon>
        <taxon>Haplosclerida</taxon>
        <taxon>Niphatidae</taxon>
        <taxon>Amphimedon</taxon>
    </lineage>
</organism>
<keyword evidence="2" id="KW-0732">Signal</keyword>
<reference evidence="4" key="1">
    <citation type="journal article" date="2010" name="Nature">
        <title>The Amphimedon queenslandica genome and the evolution of animal complexity.</title>
        <authorList>
            <person name="Srivastava M."/>
            <person name="Simakov O."/>
            <person name="Chapman J."/>
            <person name="Fahey B."/>
            <person name="Gauthier M.E."/>
            <person name="Mitros T."/>
            <person name="Richards G.S."/>
            <person name="Conaco C."/>
            <person name="Dacre M."/>
            <person name="Hellsten U."/>
            <person name="Larroux C."/>
            <person name="Putnam N.H."/>
            <person name="Stanke M."/>
            <person name="Adamska M."/>
            <person name="Darling A."/>
            <person name="Degnan S.M."/>
            <person name="Oakley T.H."/>
            <person name="Plachetzki D.C."/>
            <person name="Zhai Y."/>
            <person name="Adamski M."/>
            <person name="Calcino A."/>
            <person name="Cummins S.F."/>
            <person name="Goodstein D.M."/>
            <person name="Harris C."/>
            <person name="Jackson D.J."/>
            <person name="Leys S.P."/>
            <person name="Shu S."/>
            <person name="Woodcroft B.J."/>
            <person name="Vervoort M."/>
            <person name="Kosik K.S."/>
            <person name="Manning G."/>
            <person name="Degnan B.M."/>
            <person name="Rokhsar D.S."/>
        </authorList>
    </citation>
    <scope>NUCLEOTIDE SEQUENCE [LARGE SCALE GENOMIC DNA]</scope>
</reference>
<proteinExistence type="predicted"/>
<feature type="chain" id="PRO_5012891830" evidence="2">
    <location>
        <begin position="26"/>
        <end position="219"/>
    </location>
</feature>
<name>A0A1X7UI17_AMPQE</name>
<feature type="compositionally biased region" description="Polar residues" evidence="1">
    <location>
        <begin position="29"/>
        <end position="54"/>
    </location>
</feature>
<protein>
    <submittedName>
        <fullName evidence="3">Uncharacterized protein</fullName>
    </submittedName>
</protein>
<dbReference type="EnsemblMetazoa" id="Aqu2.1.27111_001">
    <property type="protein sequence ID" value="Aqu2.1.27111_001"/>
    <property type="gene ID" value="Aqu2.1.27111"/>
</dbReference>
<dbReference type="InParanoid" id="A0A1X7UI17"/>
<sequence length="219" mass="23887">MAPSTTCIYLLILLLVGALVPFSQSASLGSGETVSPSSVEEIEQSSTAGITASPSPSPVLMERKASLSGTLEMQRDLQLLTLPESKYVHAVQLSEGSYSLASNGDPNQDTVFTIERYANGGTGPSHYYKMRRRETLEYAYVSDNGRILIGEETASKVPAVFERVEHNVESFTFINLIQLNSDGSRTSCYIGFNSDFQAVCSSEQEKQYLLENVPHNNIG</sequence>
<gene>
    <name evidence="3" type="primary">109583339</name>
</gene>
<keyword evidence="4" id="KW-1185">Reference proteome</keyword>
<dbReference type="AlphaFoldDB" id="A0A1X7UI17"/>
<dbReference type="KEGG" id="aqu:109583339"/>
<dbReference type="EnsemblMetazoa" id="XM_019998638.1">
    <property type="protein sequence ID" value="XP_019854197.1"/>
    <property type="gene ID" value="LOC109583339"/>
</dbReference>
<evidence type="ECO:0000313" key="4">
    <source>
        <dbReference type="Proteomes" id="UP000007879"/>
    </source>
</evidence>
<evidence type="ECO:0000313" key="3">
    <source>
        <dbReference type="EnsemblMetazoa" id="Aqu2.1.27111_001"/>
    </source>
</evidence>
<accession>A0A1X7UI17</accession>
<dbReference type="Proteomes" id="UP000007879">
    <property type="component" value="Unassembled WGS sequence"/>
</dbReference>
<feature type="region of interest" description="Disordered" evidence="1">
    <location>
        <begin position="29"/>
        <end position="59"/>
    </location>
</feature>
<evidence type="ECO:0000256" key="1">
    <source>
        <dbReference type="SAM" id="MobiDB-lite"/>
    </source>
</evidence>
<feature type="signal peptide" evidence="2">
    <location>
        <begin position="1"/>
        <end position="25"/>
    </location>
</feature>